<dbReference type="PANTHER" id="PTHR24111">
    <property type="entry name" value="LEUCINE-RICH REPEAT-CONTAINING PROTEIN 34"/>
    <property type="match status" value="1"/>
</dbReference>
<dbReference type="InterPro" id="IPR001611">
    <property type="entry name" value="Leu-rich_rpt"/>
</dbReference>
<evidence type="ECO:0008006" key="4">
    <source>
        <dbReference type="Google" id="ProtNLM"/>
    </source>
</evidence>
<name>A0AAV3A9X7_PYXAD</name>
<dbReference type="SMART" id="SM00368">
    <property type="entry name" value="LRR_RI"/>
    <property type="match status" value="9"/>
</dbReference>
<dbReference type="Pfam" id="PF13516">
    <property type="entry name" value="LRR_6"/>
    <property type="match status" value="8"/>
</dbReference>
<gene>
    <name evidence="2" type="ORF">GDO54_010453</name>
</gene>
<reference evidence="2" key="1">
    <citation type="thesis" date="2020" institute="ProQuest LLC" country="789 East Eisenhower Parkway, Ann Arbor, MI, USA">
        <title>Comparative Genomics and Chromosome Evolution.</title>
        <authorList>
            <person name="Mudd A.B."/>
        </authorList>
    </citation>
    <scope>NUCLEOTIDE SEQUENCE</scope>
    <source>
        <strain evidence="2">1538</strain>
        <tissue evidence="2">Blood</tissue>
    </source>
</reference>
<dbReference type="EMBL" id="DYDO01000004">
    <property type="protein sequence ID" value="DBA26156.1"/>
    <property type="molecule type" value="Genomic_DNA"/>
</dbReference>
<keyword evidence="3" id="KW-1185">Reference proteome</keyword>
<dbReference type="AlphaFoldDB" id="A0AAV3A9X7"/>
<keyword evidence="1" id="KW-0677">Repeat</keyword>
<dbReference type="Gene3D" id="3.80.10.10">
    <property type="entry name" value="Ribonuclease Inhibitor"/>
    <property type="match status" value="3"/>
</dbReference>
<accession>A0AAV3A9X7</accession>
<sequence length="408" mass="45490">MATGLSQQYIEACTKLNQPANPFIEEMLLQLEQSEQFTTTLKLCGNNRLVAGRRITDEDFLVISDILRQSSFIAGLDLRFNNLTDKGATYIAKFLQEGCSLFHLNLMGNDIETDGAELIAKALHRNDMLRSLRMTGNKIGNKGAMFFAAMLQINSTLEELDLGDCDLGIQSLIALATVLLKNDSIKSINLNRPLFYVLQEDTTIHISLMLKTNNTLQELHLSKHEMTDFGLERLCEALYENTALKYLDLSCNKITRDGVKHLAELLKTNTTLEILDLTSNRMEDEGAIHLAETIHTYNRSLKALAVVSNNITGQGLQVLAAAIQANTSLEYIYIWGNVLDEDACVAFSNLLSNGRLSSCSTDVQPYVVDGRVYLAELFHGLRKHYYWSPSYGIADNPVSNSSLAITNY</sequence>
<evidence type="ECO:0000256" key="1">
    <source>
        <dbReference type="ARBA" id="ARBA00022737"/>
    </source>
</evidence>
<dbReference type="Proteomes" id="UP001181693">
    <property type="component" value="Unassembled WGS sequence"/>
</dbReference>
<dbReference type="InterPro" id="IPR052201">
    <property type="entry name" value="LRR-containing_regulator"/>
</dbReference>
<proteinExistence type="predicted"/>
<organism evidence="2 3">
    <name type="scientific">Pyxicephalus adspersus</name>
    <name type="common">African bullfrog</name>
    <dbReference type="NCBI Taxonomy" id="30357"/>
    <lineage>
        <taxon>Eukaryota</taxon>
        <taxon>Metazoa</taxon>
        <taxon>Chordata</taxon>
        <taxon>Craniata</taxon>
        <taxon>Vertebrata</taxon>
        <taxon>Euteleostomi</taxon>
        <taxon>Amphibia</taxon>
        <taxon>Batrachia</taxon>
        <taxon>Anura</taxon>
        <taxon>Neobatrachia</taxon>
        <taxon>Ranoidea</taxon>
        <taxon>Pyxicephalidae</taxon>
        <taxon>Pyxicephalinae</taxon>
        <taxon>Pyxicephalus</taxon>
    </lineage>
</organism>
<comment type="caution">
    <text evidence="2">The sequence shown here is derived from an EMBL/GenBank/DDBJ whole genome shotgun (WGS) entry which is preliminary data.</text>
</comment>
<protein>
    <recommendedName>
        <fullName evidence="4">Leucine-rich repeat-containing protein 34</fullName>
    </recommendedName>
</protein>
<dbReference type="InterPro" id="IPR032675">
    <property type="entry name" value="LRR_dom_sf"/>
</dbReference>
<evidence type="ECO:0000313" key="3">
    <source>
        <dbReference type="Proteomes" id="UP001181693"/>
    </source>
</evidence>
<evidence type="ECO:0000313" key="2">
    <source>
        <dbReference type="EMBL" id="DBA26156.1"/>
    </source>
</evidence>
<dbReference type="SUPFAM" id="SSF52047">
    <property type="entry name" value="RNI-like"/>
    <property type="match status" value="1"/>
</dbReference>
<dbReference type="PANTHER" id="PTHR24111:SF4">
    <property type="entry name" value="LEUCINE-RICH REPEAT-CONTAINING PROTEIN 34"/>
    <property type="match status" value="1"/>
</dbReference>